<dbReference type="InterPro" id="IPR007387">
    <property type="entry name" value="TRAP_DctQ"/>
</dbReference>
<dbReference type="EMBL" id="SMKV01000021">
    <property type="protein sequence ID" value="TDC90971.1"/>
    <property type="molecule type" value="Genomic_DNA"/>
</dbReference>
<evidence type="ECO:0000256" key="5">
    <source>
        <dbReference type="ARBA" id="ARBA00022692"/>
    </source>
</evidence>
<evidence type="ECO:0000256" key="7">
    <source>
        <dbReference type="ARBA" id="ARBA00023136"/>
    </source>
</evidence>
<dbReference type="GO" id="GO:0005886">
    <property type="term" value="C:plasma membrane"/>
    <property type="evidence" value="ECO:0007669"/>
    <property type="project" value="UniProtKB-SubCell"/>
</dbReference>
<dbReference type="Proteomes" id="UP000294744">
    <property type="component" value="Unassembled WGS sequence"/>
</dbReference>
<evidence type="ECO:0000313" key="11">
    <source>
        <dbReference type="EMBL" id="TDC90971.1"/>
    </source>
</evidence>
<keyword evidence="7 9" id="KW-0472">Membrane</keyword>
<comment type="subcellular location">
    <subcellularLocation>
        <location evidence="1">Cell inner membrane</location>
        <topology evidence="1">Multi-pass membrane protein</topology>
    </subcellularLocation>
</comment>
<evidence type="ECO:0000256" key="8">
    <source>
        <dbReference type="ARBA" id="ARBA00038436"/>
    </source>
</evidence>
<feature type="transmembrane region" description="Helical" evidence="9">
    <location>
        <begin position="53"/>
        <end position="71"/>
    </location>
</feature>
<feature type="transmembrane region" description="Helical" evidence="9">
    <location>
        <begin position="133"/>
        <end position="155"/>
    </location>
</feature>
<evidence type="ECO:0000256" key="1">
    <source>
        <dbReference type="ARBA" id="ARBA00004429"/>
    </source>
</evidence>
<keyword evidence="2" id="KW-0813">Transport</keyword>
<dbReference type="InterPro" id="IPR055348">
    <property type="entry name" value="DctQ"/>
</dbReference>
<dbReference type="RefSeq" id="WP_132624562.1">
    <property type="nucleotide sequence ID" value="NZ_SMKV01000021.1"/>
</dbReference>
<dbReference type="GO" id="GO:0022857">
    <property type="term" value="F:transmembrane transporter activity"/>
    <property type="evidence" value="ECO:0007669"/>
    <property type="project" value="TreeGrafter"/>
</dbReference>
<comment type="similarity">
    <text evidence="8">Belongs to the TRAP transporter small permease family.</text>
</comment>
<keyword evidence="12" id="KW-1185">Reference proteome</keyword>
<feature type="transmembrane region" description="Helical" evidence="9">
    <location>
        <begin position="92"/>
        <end position="121"/>
    </location>
</feature>
<protein>
    <submittedName>
        <fullName evidence="11">TRAP transporter small permease</fullName>
    </submittedName>
</protein>
<keyword evidence="3" id="KW-1003">Cell membrane</keyword>
<dbReference type="AlphaFoldDB" id="A0A4R4UH13"/>
<comment type="caution">
    <text evidence="11">The sequence shown here is derived from an EMBL/GenBank/DDBJ whole genome shotgun (WGS) entry which is preliminary data.</text>
</comment>
<accession>A0A4R4UH13</accession>
<evidence type="ECO:0000256" key="2">
    <source>
        <dbReference type="ARBA" id="ARBA00022448"/>
    </source>
</evidence>
<evidence type="ECO:0000256" key="3">
    <source>
        <dbReference type="ARBA" id="ARBA00022475"/>
    </source>
</evidence>
<gene>
    <name evidence="11" type="ORF">E1161_17430</name>
</gene>
<feature type="domain" description="Tripartite ATP-independent periplasmic transporters DctQ component" evidence="10">
    <location>
        <begin position="29"/>
        <end position="158"/>
    </location>
</feature>
<dbReference type="GO" id="GO:0015740">
    <property type="term" value="P:C4-dicarboxylate transport"/>
    <property type="evidence" value="ECO:0007669"/>
    <property type="project" value="TreeGrafter"/>
</dbReference>
<keyword evidence="5 9" id="KW-0812">Transmembrane</keyword>
<keyword evidence="6 9" id="KW-1133">Transmembrane helix</keyword>
<keyword evidence="4" id="KW-0997">Cell inner membrane</keyword>
<name>A0A4R4UH13_9PSEU</name>
<evidence type="ECO:0000259" key="10">
    <source>
        <dbReference type="Pfam" id="PF04290"/>
    </source>
</evidence>
<dbReference type="OrthoDB" id="2085311at2"/>
<dbReference type="Pfam" id="PF04290">
    <property type="entry name" value="DctQ"/>
    <property type="match status" value="1"/>
</dbReference>
<evidence type="ECO:0000256" key="6">
    <source>
        <dbReference type="ARBA" id="ARBA00022989"/>
    </source>
</evidence>
<sequence>MTALDRLHGVRRALGGALAGLAGALLVIMTLLVLYQVFTRYVVGSPAAFTEELVRYALIWTSMISAAYAFVHRKHMALAVLVDRFSPATRRALVLGSDVLVLVFAVVVLVIGGTMLAFSAATNYSALLGISRGLVYAVGPVAGLAIALAQLLNIWEDLIGEVSIETEGTD</sequence>
<organism evidence="11 12">
    <name type="scientific">Saccharopolyspora aridisoli</name>
    <dbReference type="NCBI Taxonomy" id="2530385"/>
    <lineage>
        <taxon>Bacteria</taxon>
        <taxon>Bacillati</taxon>
        <taxon>Actinomycetota</taxon>
        <taxon>Actinomycetes</taxon>
        <taxon>Pseudonocardiales</taxon>
        <taxon>Pseudonocardiaceae</taxon>
        <taxon>Saccharopolyspora</taxon>
    </lineage>
</organism>
<proteinExistence type="inferred from homology"/>
<evidence type="ECO:0000256" key="4">
    <source>
        <dbReference type="ARBA" id="ARBA00022519"/>
    </source>
</evidence>
<reference evidence="11 12" key="1">
    <citation type="submission" date="2019-03" db="EMBL/GenBank/DDBJ databases">
        <title>Draft genome sequences of novel Actinobacteria.</title>
        <authorList>
            <person name="Sahin N."/>
            <person name="Ay H."/>
            <person name="Saygin H."/>
        </authorList>
    </citation>
    <scope>NUCLEOTIDE SEQUENCE [LARGE SCALE GENOMIC DNA]</scope>
    <source>
        <strain evidence="11 12">16K404</strain>
    </source>
</reference>
<dbReference type="PANTHER" id="PTHR35011">
    <property type="entry name" value="2,3-DIKETO-L-GULONATE TRAP TRANSPORTER SMALL PERMEASE PROTEIN YIAM"/>
    <property type="match status" value="1"/>
</dbReference>
<feature type="transmembrane region" description="Helical" evidence="9">
    <location>
        <begin position="12"/>
        <end position="38"/>
    </location>
</feature>
<evidence type="ECO:0000256" key="9">
    <source>
        <dbReference type="SAM" id="Phobius"/>
    </source>
</evidence>
<evidence type="ECO:0000313" key="12">
    <source>
        <dbReference type="Proteomes" id="UP000294744"/>
    </source>
</evidence>
<dbReference type="PANTHER" id="PTHR35011:SF2">
    <property type="entry name" value="2,3-DIKETO-L-GULONATE TRAP TRANSPORTER SMALL PERMEASE PROTEIN YIAM"/>
    <property type="match status" value="1"/>
</dbReference>